<dbReference type="InterPro" id="IPR023144">
    <property type="entry name" value="Phe_NH3-lyase_shielding_dom_sf"/>
</dbReference>
<evidence type="ECO:0000256" key="1">
    <source>
        <dbReference type="ARBA" id="ARBA00007238"/>
    </source>
</evidence>
<feature type="compositionally biased region" description="Basic and acidic residues" evidence="3">
    <location>
        <begin position="664"/>
        <end position="688"/>
    </location>
</feature>
<organism evidence="4 5">
    <name type="scientific">Niveomyces insectorum RCEF 264</name>
    <dbReference type="NCBI Taxonomy" id="1081102"/>
    <lineage>
        <taxon>Eukaryota</taxon>
        <taxon>Fungi</taxon>
        <taxon>Dikarya</taxon>
        <taxon>Ascomycota</taxon>
        <taxon>Pezizomycotina</taxon>
        <taxon>Sordariomycetes</taxon>
        <taxon>Hypocreomycetidae</taxon>
        <taxon>Hypocreales</taxon>
        <taxon>Cordycipitaceae</taxon>
        <taxon>Niveomyces</taxon>
    </lineage>
</organism>
<gene>
    <name evidence="4" type="ORF">SPI_02460</name>
</gene>
<dbReference type="Pfam" id="PF00221">
    <property type="entry name" value="Lyase_aromatic"/>
    <property type="match status" value="1"/>
</dbReference>
<dbReference type="CDD" id="cd00332">
    <property type="entry name" value="PAL-HAL"/>
    <property type="match status" value="1"/>
</dbReference>
<feature type="compositionally biased region" description="Basic and acidic residues" evidence="3">
    <location>
        <begin position="728"/>
        <end position="738"/>
    </location>
</feature>
<dbReference type="InterPro" id="IPR024083">
    <property type="entry name" value="Fumarase/histidase_N"/>
</dbReference>
<dbReference type="PANTHER" id="PTHR10362">
    <property type="entry name" value="HISTIDINE AMMONIA-LYASE"/>
    <property type="match status" value="1"/>
</dbReference>
<dbReference type="InterPro" id="IPR001106">
    <property type="entry name" value="Aromatic_Lyase"/>
</dbReference>
<keyword evidence="2" id="KW-0456">Lyase</keyword>
<evidence type="ECO:0000313" key="5">
    <source>
        <dbReference type="Proteomes" id="UP000076874"/>
    </source>
</evidence>
<dbReference type="GO" id="GO:0006559">
    <property type="term" value="P:L-phenylalanine catabolic process"/>
    <property type="evidence" value="ECO:0007669"/>
    <property type="project" value="InterPro"/>
</dbReference>
<reference evidence="4 5" key="1">
    <citation type="journal article" date="2016" name="Genome Biol. Evol.">
        <title>Divergent and convergent evolution of fungal pathogenicity.</title>
        <authorList>
            <person name="Shang Y."/>
            <person name="Xiao G."/>
            <person name="Zheng P."/>
            <person name="Cen K."/>
            <person name="Zhan S."/>
            <person name="Wang C."/>
        </authorList>
    </citation>
    <scope>NUCLEOTIDE SEQUENCE [LARGE SCALE GENOMIC DNA]</scope>
    <source>
        <strain evidence="4 5">RCEF 264</strain>
    </source>
</reference>
<accession>A0A167Y0M0</accession>
<dbReference type="SUPFAM" id="SSF48557">
    <property type="entry name" value="L-aspartase-like"/>
    <property type="match status" value="1"/>
</dbReference>
<keyword evidence="5" id="KW-1185">Reference proteome</keyword>
<comment type="similarity">
    <text evidence="1 2">Belongs to the PAL/histidase family.</text>
</comment>
<proteinExistence type="inferred from homology"/>
<dbReference type="InterPro" id="IPR008948">
    <property type="entry name" value="L-Aspartase-like"/>
</dbReference>
<feature type="region of interest" description="Disordered" evidence="3">
    <location>
        <begin position="664"/>
        <end position="738"/>
    </location>
</feature>
<dbReference type="Proteomes" id="UP000076874">
    <property type="component" value="Unassembled WGS sequence"/>
</dbReference>
<dbReference type="NCBIfam" id="TIGR01226">
    <property type="entry name" value="phe_am_lyase"/>
    <property type="match status" value="1"/>
</dbReference>
<protein>
    <submittedName>
        <fullName evidence="4">L-Aspartase-like protein</fullName>
    </submittedName>
</protein>
<dbReference type="Gene3D" id="1.20.200.10">
    <property type="entry name" value="Fumarase/aspartase (Central domain)"/>
    <property type="match status" value="1"/>
</dbReference>
<dbReference type="GO" id="GO:0005737">
    <property type="term" value="C:cytoplasm"/>
    <property type="evidence" value="ECO:0007669"/>
    <property type="project" value="InterPro"/>
</dbReference>
<dbReference type="EMBL" id="AZHD01000003">
    <property type="protein sequence ID" value="OAA65673.1"/>
    <property type="molecule type" value="Genomic_DNA"/>
</dbReference>
<evidence type="ECO:0000256" key="3">
    <source>
        <dbReference type="SAM" id="MobiDB-lite"/>
    </source>
</evidence>
<dbReference type="InterPro" id="IPR005922">
    <property type="entry name" value="Phe_NH3-lyase"/>
</dbReference>
<evidence type="ECO:0000256" key="2">
    <source>
        <dbReference type="RuleBase" id="RU003954"/>
    </source>
</evidence>
<dbReference type="OrthoDB" id="10051290at2759"/>
<name>A0A167Y0M0_9HYPO</name>
<dbReference type="STRING" id="1081102.A0A167Y0M0"/>
<dbReference type="Gene3D" id="1.10.275.10">
    <property type="entry name" value="Fumarase/aspartase (N-terminal domain)"/>
    <property type="match status" value="1"/>
</dbReference>
<comment type="caution">
    <text evidence="4">The sequence shown here is derived from an EMBL/GenBank/DDBJ whole genome shotgun (WGS) entry which is preliminary data.</text>
</comment>
<evidence type="ECO:0000313" key="4">
    <source>
        <dbReference type="EMBL" id="OAA65673.1"/>
    </source>
</evidence>
<sequence length="773" mass="81395">MALSHLNTVCREWIAVRSARAIKTPVSITGGSLTIADVVAVALLTNDKAVHKRIAASVDFLAAELAAGKVIYGVNTGFGGSADTRTQDFHRLQSALVQHLNVGILLPGDKGQKPSPILADRANVDDLLLRSHALPVSIVRALMLVRGNSLARGHSAVRAQIIESLLHLLTADMTPVVPLRGSISASGDLSTLSYVAGTLEGNPDVHVRCVNHEEDGGSGGRVFYLSADKALQAAGLAPIRLQAKEGLGITNGTAPSCAAACLAVHTANQMAVLTQLLTAMGTEALAGNAHNYDAFISGVRPHAGQSEAAANIQRFLAGSVLSPAKTPDRVGLAQDRYALRTAPQWIGPQLEDLALATQQVATELNATTDNPLVDAGDASAGRLGTVHHGGNFQAMAVTSAMEKTLMALQNLGRLIYAQSTELIDNSRNHGLPPNLSPDDPSTSFLCKGFDVNMAAYQAELAYLAHPVSSHVQMAEMANQMVNSMALVAARYALEAGELVGLMAATYIFTLCQALDLRCIQRLFRDAVVSNLPAVLYELFGHGGKSDETAKTAVDGLAAHIVPRLLARWDDLAHLDLIPRGEAAARDTTGAVLAHCTAHPSSMPLPSGAALLAFQTKAAACLSQAYDDSRRRFSADPAQATLYLAPASRVVYEFVRRDLNIPFHRGIDDHPTLAAERRSAAPGKTDEPNGRQAGGSPLPGGADGVGPSSANGRCTNGHAHGRTNGTLDGGRHAGRGDDEAHGRRILGTMASEIYMALRDGRLFDRVVEFCGTDF</sequence>
<dbReference type="GO" id="GO:0016841">
    <property type="term" value="F:ammonia-lyase activity"/>
    <property type="evidence" value="ECO:0007669"/>
    <property type="project" value="InterPro"/>
</dbReference>
<dbReference type="Gene3D" id="1.10.274.20">
    <property type="entry name" value="Phenylalanine ammonia-lyase 1, domain 3"/>
    <property type="match status" value="1"/>
</dbReference>
<dbReference type="AlphaFoldDB" id="A0A167Y0M0"/>